<evidence type="ECO:0000256" key="8">
    <source>
        <dbReference type="SAM" id="Phobius"/>
    </source>
</evidence>
<evidence type="ECO:0000256" key="4">
    <source>
        <dbReference type="ARBA" id="ARBA00022692"/>
    </source>
</evidence>
<dbReference type="AlphaFoldDB" id="A0AA41WUI9"/>
<gene>
    <name evidence="9" type="ORF">NKG59_09500</name>
</gene>
<name>A0AA41WUI9_9RALS</name>
<evidence type="ECO:0000256" key="7">
    <source>
        <dbReference type="ARBA" id="ARBA00024033"/>
    </source>
</evidence>
<feature type="transmembrane region" description="Helical" evidence="8">
    <location>
        <begin position="304"/>
        <end position="321"/>
    </location>
</feature>
<keyword evidence="4 8" id="KW-0812">Transmembrane</keyword>
<feature type="transmembrane region" description="Helical" evidence="8">
    <location>
        <begin position="238"/>
        <end position="261"/>
    </location>
</feature>
<dbReference type="Pfam" id="PF09594">
    <property type="entry name" value="GT87"/>
    <property type="match status" value="1"/>
</dbReference>
<evidence type="ECO:0000313" key="10">
    <source>
        <dbReference type="Proteomes" id="UP001162793"/>
    </source>
</evidence>
<feature type="transmembrane region" description="Helical" evidence="8">
    <location>
        <begin position="171"/>
        <end position="200"/>
    </location>
</feature>
<reference evidence="10" key="1">
    <citation type="journal article" date="2023" name="Front. Microbiol.">
        <title>Ralstonia chuxiongensis sp. nov., Ralstonia mojiangensis sp. nov., and Ralstonia soli sp. nov., isolated from tobacco fields, are three novel species in the family Burkholderiaceae.</title>
        <authorList>
            <person name="Lu C.H."/>
            <person name="Zhang Y.Y."/>
            <person name="Jiang N."/>
            <person name="Chen W."/>
            <person name="Shao X."/>
            <person name="Zhao Z.M."/>
            <person name="Lu W.L."/>
            <person name="Hu X."/>
            <person name="Xi Y.X."/>
            <person name="Zou S.Y."/>
            <person name="Wei Q.J."/>
            <person name="Lin Z.L."/>
            <person name="Gong L."/>
            <person name="Gai X.T."/>
            <person name="Zhang L.Q."/>
            <person name="Li J.Y."/>
            <person name="Jin Y."/>
            <person name="Xia Z.Y."/>
        </authorList>
    </citation>
    <scope>NUCLEOTIDE SEQUENCE [LARGE SCALE GENOMIC DNA]</scope>
    <source>
        <strain evidence="10">21YRMH01-3</strain>
    </source>
</reference>
<proteinExistence type="inferred from homology"/>
<dbReference type="EMBL" id="JAMYWC010000003">
    <property type="protein sequence ID" value="MCP1172594.1"/>
    <property type="molecule type" value="Genomic_DNA"/>
</dbReference>
<dbReference type="GO" id="GO:0016758">
    <property type="term" value="F:hexosyltransferase activity"/>
    <property type="evidence" value="ECO:0007669"/>
    <property type="project" value="InterPro"/>
</dbReference>
<evidence type="ECO:0000256" key="2">
    <source>
        <dbReference type="ARBA" id="ARBA00022475"/>
    </source>
</evidence>
<keyword evidence="3" id="KW-0808">Transferase</keyword>
<comment type="caution">
    <text evidence="9">The sequence shown here is derived from an EMBL/GenBank/DDBJ whole genome shotgun (WGS) entry which is preliminary data.</text>
</comment>
<keyword evidence="5 8" id="KW-1133">Transmembrane helix</keyword>
<dbReference type="Proteomes" id="UP001162793">
    <property type="component" value="Unassembled WGS sequence"/>
</dbReference>
<accession>A0AA41WUI9</accession>
<evidence type="ECO:0000256" key="6">
    <source>
        <dbReference type="ARBA" id="ARBA00023136"/>
    </source>
</evidence>
<protein>
    <submittedName>
        <fullName evidence="9">DUF2029 domain-containing protein</fullName>
    </submittedName>
</protein>
<comment type="subcellular location">
    <subcellularLocation>
        <location evidence="1">Cell membrane</location>
        <topology evidence="1">Multi-pass membrane protein</topology>
    </subcellularLocation>
</comment>
<dbReference type="GO" id="GO:0005886">
    <property type="term" value="C:plasma membrane"/>
    <property type="evidence" value="ECO:0007669"/>
    <property type="project" value="UniProtKB-SubCell"/>
</dbReference>
<evidence type="ECO:0000313" key="9">
    <source>
        <dbReference type="EMBL" id="MCP1172594.1"/>
    </source>
</evidence>
<dbReference type="RefSeq" id="WP_253536528.1">
    <property type="nucleotide sequence ID" value="NZ_JAMYWC010000003.1"/>
</dbReference>
<keyword evidence="10" id="KW-1185">Reference proteome</keyword>
<dbReference type="InterPro" id="IPR018584">
    <property type="entry name" value="GT87"/>
</dbReference>
<evidence type="ECO:0000256" key="3">
    <source>
        <dbReference type="ARBA" id="ARBA00022679"/>
    </source>
</evidence>
<feature type="transmembrane region" description="Helical" evidence="8">
    <location>
        <begin position="37"/>
        <end position="55"/>
    </location>
</feature>
<keyword evidence="2" id="KW-1003">Cell membrane</keyword>
<organism evidence="9 10">
    <name type="scientific">Ralstonia chuxiongensis</name>
    <dbReference type="NCBI Taxonomy" id="2957504"/>
    <lineage>
        <taxon>Bacteria</taxon>
        <taxon>Pseudomonadati</taxon>
        <taxon>Pseudomonadota</taxon>
        <taxon>Betaproteobacteria</taxon>
        <taxon>Burkholderiales</taxon>
        <taxon>Burkholderiaceae</taxon>
        <taxon>Ralstonia</taxon>
    </lineage>
</organism>
<evidence type="ECO:0000256" key="1">
    <source>
        <dbReference type="ARBA" id="ARBA00004651"/>
    </source>
</evidence>
<feature type="transmembrane region" description="Helical" evidence="8">
    <location>
        <begin position="206"/>
        <end position="231"/>
    </location>
</feature>
<evidence type="ECO:0000256" key="5">
    <source>
        <dbReference type="ARBA" id="ARBA00022989"/>
    </source>
</evidence>
<sequence length="423" mass="44876">MSQRSVRLPATRSAAAAIRATGEDAAGHWIDLARVRAYSGALLVLFCVLLLGWAWTSNGFTDVTMARPGTDFSAFWGASYLALTQGPLQAYDVHQLTAVIAEHGTLGRGAELILPWLYPPTFLLMVLPLSLLPLTLSYLLFLAGTGLVYFKSIAKLTGAQHPWRQGLWLPVLAAPATLITILAGQNALLTAGVAGAAVYHLNKRPVLAGVLIGLLAIKPQLAVLFPLALVISRAWKALASALLTTVAFASVSVLVCGWRTVPAFLANAQWVRASFIEGGANLWWGMPTPIAAARLAGASVTGAYAVQVLTALAMAAAMAYVWRRTTSIELRAAALAIATLMVSPYLRDYELTWLGLAIAGLVGDGVRDGSGNGLSSGERAALVVAWLLPIYEHANPYLKLPQIGPLVLIAMMALVVRRVATRV</sequence>
<keyword evidence="6 8" id="KW-0472">Membrane</keyword>
<feature type="transmembrane region" description="Helical" evidence="8">
    <location>
        <begin position="122"/>
        <end position="150"/>
    </location>
</feature>
<comment type="similarity">
    <text evidence="7">Belongs to the glycosyltransferase 87 family.</text>
</comment>